<dbReference type="GeneID" id="29288721"/>
<dbReference type="AlphaFoldDB" id="A0A1C9JBM7"/>
<organism evidence="1">
    <name type="scientific">Caulerpa cliftonii</name>
    <dbReference type="NCBI Taxonomy" id="1004391"/>
    <lineage>
        <taxon>Eukaryota</taxon>
        <taxon>Viridiplantae</taxon>
        <taxon>Chlorophyta</taxon>
        <taxon>core chlorophytes</taxon>
        <taxon>Ulvophyceae</taxon>
        <taxon>TCBD clade</taxon>
        <taxon>Bryopsidales</taxon>
        <taxon>Halimedineae</taxon>
        <taxon>Caulerpaceae</taxon>
        <taxon>Caulerpa</taxon>
    </lineage>
</organism>
<reference evidence="1" key="1">
    <citation type="journal article" date="2016" name="Genome Biol. Evol.">
        <title>Evolutionary Dynamics of Chloroplast Genomes in Low Light: A Case Study of the Endolithic Green Alga Ostreobium quekettii.</title>
        <authorList>
            <person name="R Marcelino V."/>
            <person name="Cremen M.C."/>
            <person name="Jackson C.J."/>
            <person name="Larkum A.A."/>
            <person name="Verbruggen H."/>
        </authorList>
    </citation>
    <scope>NUCLEOTIDE SEQUENCE</scope>
</reference>
<evidence type="ECO:0008006" key="2">
    <source>
        <dbReference type="Google" id="ProtNLM"/>
    </source>
</evidence>
<dbReference type="RefSeq" id="YP_009306355.1">
    <property type="nucleotide sequence ID" value="NC_031368.1"/>
</dbReference>
<dbReference type="InterPro" id="IPR027417">
    <property type="entry name" value="P-loop_NTPase"/>
</dbReference>
<dbReference type="EMBL" id="KX808498">
    <property type="protein sequence ID" value="AOP19259.1"/>
    <property type="molecule type" value="Genomic_DNA"/>
</dbReference>
<reference evidence="1" key="2">
    <citation type="submission" date="2016-08" db="EMBL/GenBank/DDBJ databases">
        <authorList>
            <person name="Seilhamer J.J."/>
        </authorList>
    </citation>
    <scope>NUCLEOTIDE SEQUENCE</scope>
</reference>
<keyword evidence="1" id="KW-0934">Plastid</keyword>
<geneLocation type="chloroplast" evidence="1"/>
<name>A0A1C9JBM7_9CHLO</name>
<proteinExistence type="predicted"/>
<evidence type="ECO:0000313" key="1">
    <source>
        <dbReference type="EMBL" id="AOP19259.1"/>
    </source>
</evidence>
<dbReference type="SUPFAM" id="SSF52540">
    <property type="entry name" value="P-loop containing nucleoside triphosphate hydrolases"/>
    <property type="match status" value="1"/>
</dbReference>
<keyword evidence="1" id="KW-0150">Chloroplast</keyword>
<dbReference type="Gene3D" id="3.40.50.300">
    <property type="entry name" value="P-loop containing nucleotide triphosphate hydrolases"/>
    <property type="match status" value="1"/>
</dbReference>
<protein>
    <recommendedName>
        <fullName evidence="2">SF3 helicase domain-containing protein</fullName>
    </recommendedName>
</protein>
<accession>A0A1C9JBM7</accession>
<sequence length="275" mass="31486">MAADRTLSITKLCLKLCDLIAERVGREELFTNILMCFLYLAVLDVRNPERFLFLSGYSSSGKSTDLKILQKLVATNKCFITTAEQLFSNFGLQEFTGMEPNNLSRCGFVTSTFINLLRNLVSSGESQNVQSKFERAALMEFEAFIAMASNKKPFSQQQREGRIHRRMIYVPFTNHVSHTDIQLFDDMFPPQELEKFVSFAVHQDVSLILKFIREVNSDLHVHQVMLESFKDNSKALHLQNFITRQIAYCKDSWIPLGSVEDSENINGSSMFCAYL</sequence>
<gene>
    <name evidence="1" type="primary">orf275</name>
</gene>